<gene>
    <name evidence="1" type="ORF">UFOPK3037_01398</name>
</gene>
<evidence type="ECO:0000313" key="1">
    <source>
        <dbReference type="EMBL" id="CAB4812339.1"/>
    </source>
</evidence>
<dbReference type="AlphaFoldDB" id="A0A6J6YT30"/>
<dbReference type="EMBL" id="CAFAAO010000023">
    <property type="protein sequence ID" value="CAB4812339.1"/>
    <property type="molecule type" value="Genomic_DNA"/>
</dbReference>
<dbReference type="GO" id="GO:0019674">
    <property type="term" value="P:NAD+ metabolic process"/>
    <property type="evidence" value="ECO:0007669"/>
    <property type="project" value="InterPro"/>
</dbReference>
<dbReference type="SUPFAM" id="SSF111331">
    <property type="entry name" value="NAD kinase/diacylglycerol kinase-like"/>
    <property type="match status" value="1"/>
</dbReference>
<dbReference type="InterPro" id="IPR017438">
    <property type="entry name" value="ATP-NAD_kinase_N"/>
</dbReference>
<dbReference type="Gene3D" id="2.60.200.30">
    <property type="entry name" value="Probable inorganic polyphosphate/atp-NAD kinase, domain 2"/>
    <property type="match status" value="1"/>
</dbReference>
<proteinExistence type="predicted"/>
<reference evidence="1" key="1">
    <citation type="submission" date="2020-05" db="EMBL/GenBank/DDBJ databases">
        <authorList>
            <person name="Chiriac C."/>
            <person name="Salcher M."/>
            <person name="Ghai R."/>
            <person name="Kavagutti S V."/>
        </authorList>
    </citation>
    <scope>NUCLEOTIDE SEQUENCE</scope>
</reference>
<dbReference type="InterPro" id="IPR017437">
    <property type="entry name" value="ATP-NAD_kinase_PpnK-typ_C"/>
</dbReference>
<sequence length="96" mass="10655">MVWPEVEAMLVVPISAHALFAKPLVVSPKSVVELVVTTGPVEVSCDRRRKTELATGATIRVVRNTQSVKLARTHLTPFTERLVAKFELPVHGWRAQ</sequence>
<dbReference type="InterPro" id="IPR016064">
    <property type="entry name" value="NAD/diacylglycerol_kinase_sf"/>
</dbReference>
<accession>A0A6J6YT30</accession>
<dbReference type="GO" id="GO:0003951">
    <property type="term" value="F:NAD+ kinase activity"/>
    <property type="evidence" value="ECO:0007669"/>
    <property type="project" value="InterPro"/>
</dbReference>
<dbReference type="Pfam" id="PF20143">
    <property type="entry name" value="NAD_kinase_C"/>
    <property type="match status" value="1"/>
</dbReference>
<name>A0A6J6YT30_9ZZZZ</name>
<dbReference type="Gene3D" id="3.40.50.10330">
    <property type="entry name" value="Probable inorganic polyphosphate/atp-NAD kinase, domain 1"/>
    <property type="match status" value="1"/>
</dbReference>
<organism evidence="1">
    <name type="scientific">freshwater metagenome</name>
    <dbReference type="NCBI Taxonomy" id="449393"/>
    <lineage>
        <taxon>unclassified sequences</taxon>
        <taxon>metagenomes</taxon>
        <taxon>ecological metagenomes</taxon>
    </lineage>
</organism>
<protein>
    <submittedName>
        <fullName evidence="1">Unannotated protein</fullName>
    </submittedName>
</protein>